<comment type="similarity">
    <text evidence="1">Belongs to the type III secretion exporter family.</text>
</comment>
<dbReference type="PANTHER" id="PTHR30531:SF12">
    <property type="entry name" value="FLAGELLAR BIOSYNTHETIC PROTEIN FLHB"/>
    <property type="match status" value="1"/>
</dbReference>
<name>A0A271IWY3_9BACT</name>
<feature type="region of interest" description="Disordered" evidence="2">
    <location>
        <begin position="1"/>
        <end position="25"/>
    </location>
</feature>
<keyword evidence="4" id="KW-0282">Flagellum</keyword>
<dbReference type="Pfam" id="PF01312">
    <property type="entry name" value="Bac_export_2"/>
    <property type="match status" value="1"/>
</dbReference>
<organism evidence="4 5">
    <name type="scientific">Rubrivirga marina</name>
    <dbReference type="NCBI Taxonomy" id="1196024"/>
    <lineage>
        <taxon>Bacteria</taxon>
        <taxon>Pseudomonadati</taxon>
        <taxon>Rhodothermota</taxon>
        <taxon>Rhodothermia</taxon>
        <taxon>Rhodothermales</taxon>
        <taxon>Rubricoccaceae</taxon>
        <taxon>Rubrivirga</taxon>
    </lineage>
</organism>
<evidence type="ECO:0000313" key="4">
    <source>
        <dbReference type="EMBL" id="PAP75751.1"/>
    </source>
</evidence>
<dbReference type="PRINTS" id="PR00950">
    <property type="entry name" value="TYPE3IMSPROT"/>
</dbReference>
<keyword evidence="5" id="KW-1185">Reference proteome</keyword>
<keyword evidence="4" id="KW-0969">Cilium</keyword>
<evidence type="ECO:0000256" key="3">
    <source>
        <dbReference type="SAM" id="Phobius"/>
    </source>
</evidence>
<dbReference type="OrthoDB" id="9807950at2"/>
<dbReference type="PANTHER" id="PTHR30531">
    <property type="entry name" value="FLAGELLAR BIOSYNTHETIC PROTEIN FLHB"/>
    <property type="match status" value="1"/>
</dbReference>
<feature type="transmembrane region" description="Helical" evidence="3">
    <location>
        <begin position="34"/>
        <end position="55"/>
    </location>
</feature>
<protein>
    <submittedName>
        <fullName evidence="4">Flagellar biosynthesis protein FlhB</fullName>
    </submittedName>
</protein>
<dbReference type="InterPro" id="IPR029025">
    <property type="entry name" value="T3SS_substrate_exporter_C"/>
</dbReference>
<keyword evidence="3" id="KW-0472">Membrane</keyword>
<dbReference type="Gene3D" id="3.40.1690.10">
    <property type="entry name" value="secretion proteins EscU"/>
    <property type="match status" value="1"/>
</dbReference>
<dbReference type="GO" id="GO:0005886">
    <property type="term" value="C:plasma membrane"/>
    <property type="evidence" value="ECO:0007669"/>
    <property type="project" value="TreeGrafter"/>
</dbReference>
<dbReference type="AlphaFoldDB" id="A0A271IWY3"/>
<dbReference type="SUPFAM" id="SSF160544">
    <property type="entry name" value="EscU C-terminal domain-like"/>
    <property type="match status" value="1"/>
</dbReference>
<dbReference type="GO" id="GO:0009306">
    <property type="term" value="P:protein secretion"/>
    <property type="evidence" value="ECO:0007669"/>
    <property type="project" value="InterPro"/>
</dbReference>
<evidence type="ECO:0000256" key="2">
    <source>
        <dbReference type="SAM" id="MobiDB-lite"/>
    </source>
</evidence>
<keyword evidence="3" id="KW-1133">Transmembrane helix</keyword>
<sequence>MSDAPDRSDKQFDPTPRRLEKAREDGNVFRSRELASAGLLAAATAVIGIGAPGALDTLRVMTARLYTGAPSAALTPGSVPGLLADVGRDMLVIVGPLFAALLVVALGTNVLQSGWTFSAKPLRPKGSRISPAEGAKRLFSTKGLFELGKALAKVVIVGPVVYLALKAWLPEILVLHTVPLDVAFRSAGGWTLGLLAQMLLALLLLSGVDYAFGKWKHTQDLKMTHKEVKDEAKESEGDPHLKGKRKQIARERALGPRLDHAVLQADVVVTNPTHYAVALKYDAAEGFAPKVLVKGMRKRALRIKALAAEHGVPTVEDVPLARALHATVDEGAFIDEALYGAVAAVLAEVYRQRDRP</sequence>
<dbReference type="Gene3D" id="6.10.250.2080">
    <property type="match status" value="1"/>
</dbReference>
<proteinExistence type="inferred from homology"/>
<keyword evidence="4" id="KW-0966">Cell projection</keyword>
<accession>A0A271IWY3</accession>
<feature type="transmembrane region" description="Helical" evidence="3">
    <location>
        <begin position="90"/>
        <end position="111"/>
    </location>
</feature>
<gene>
    <name evidence="4" type="ORF">BSZ37_04505</name>
</gene>
<feature type="transmembrane region" description="Helical" evidence="3">
    <location>
        <begin position="150"/>
        <end position="169"/>
    </location>
</feature>
<dbReference type="Proteomes" id="UP000216339">
    <property type="component" value="Unassembled WGS sequence"/>
</dbReference>
<feature type="transmembrane region" description="Helical" evidence="3">
    <location>
        <begin position="189"/>
        <end position="212"/>
    </location>
</feature>
<dbReference type="RefSeq" id="WP_095509394.1">
    <property type="nucleotide sequence ID" value="NZ_MQWD01000001.1"/>
</dbReference>
<comment type="caution">
    <text evidence="4">The sequence shown here is derived from an EMBL/GenBank/DDBJ whole genome shotgun (WGS) entry which is preliminary data.</text>
</comment>
<keyword evidence="3" id="KW-0812">Transmembrane</keyword>
<reference evidence="4 5" key="1">
    <citation type="submission" date="2016-11" db="EMBL/GenBank/DDBJ databases">
        <title>Study of marine rhodopsin-containing bacteria.</title>
        <authorList>
            <person name="Yoshizawa S."/>
            <person name="Kumagai Y."/>
            <person name="Kogure K."/>
        </authorList>
    </citation>
    <scope>NUCLEOTIDE SEQUENCE [LARGE SCALE GENOMIC DNA]</scope>
    <source>
        <strain evidence="4 5">SAORIC-28</strain>
    </source>
</reference>
<evidence type="ECO:0000256" key="1">
    <source>
        <dbReference type="ARBA" id="ARBA00010690"/>
    </source>
</evidence>
<dbReference type="EMBL" id="MQWD01000001">
    <property type="protein sequence ID" value="PAP75751.1"/>
    <property type="molecule type" value="Genomic_DNA"/>
</dbReference>
<dbReference type="InterPro" id="IPR006135">
    <property type="entry name" value="T3SS_substrate_exporter"/>
</dbReference>
<evidence type="ECO:0000313" key="5">
    <source>
        <dbReference type="Proteomes" id="UP000216339"/>
    </source>
</evidence>